<reference evidence="1 2" key="2">
    <citation type="journal article" date="2022" name="Mol. Ecol. Resour.">
        <title>The genomes of chicory, endive, great burdock and yacon provide insights into Asteraceae paleo-polyploidization history and plant inulin production.</title>
        <authorList>
            <person name="Fan W."/>
            <person name="Wang S."/>
            <person name="Wang H."/>
            <person name="Wang A."/>
            <person name="Jiang F."/>
            <person name="Liu H."/>
            <person name="Zhao H."/>
            <person name="Xu D."/>
            <person name="Zhang Y."/>
        </authorList>
    </citation>
    <scope>NUCLEOTIDE SEQUENCE [LARGE SCALE GENOMIC DNA]</scope>
    <source>
        <strain evidence="2">cv. Punajuju</strain>
        <tissue evidence="1">Leaves</tissue>
    </source>
</reference>
<evidence type="ECO:0000313" key="2">
    <source>
        <dbReference type="Proteomes" id="UP001055811"/>
    </source>
</evidence>
<dbReference type="EMBL" id="CM042014">
    <property type="protein sequence ID" value="KAI3722872.1"/>
    <property type="molecule type" value="Genomic_DNA"/>
</dbReference>
<evidence type="ECO:0000313" key="1">
    <source>
        <dbReference type="EMBL" id="KAI3722872.1"/>
    </source>
</evidence>
<sequence length="106" mass="12116">MIGNKSACRFGETLFKKSLESTSAWMSPWLSFVPGPTIYTYITIEDIGYFTGRCERSYDALGLMELLSEHTASEYANARQILGEETPETMFDLRLCNRHKLCIDDM</sequence>
<proteinExistence type="predicted"/>
<accession>A0ACB9BLL6</accession>
<protein>
    <submittedName>
        <fullName evidence="1">Uncharacterized protein</fullName>
    </submittedName>
</protein>
<gene>
    <name evidence="1" type="ORF">L2E82_34029</name>
</gene>
<dbReference type="Proteomes" id="UP001055811">
    <property type="component" value="Linkage Group LG06"/>
</dbReference>
<keyword evidence="2" id="KW-1185">Reference proteome</keyword>
<name>A0ACB9BLL6_CICIN</name>
<organism evidence="1 2">
    <name type="scientific">Cichorium intybus</name>
    <name type="common">Chicory</name>
    <dbReference type="NCBI Taxonomy" id="13427"/>
    <lineage>
        <taxon>Eukaryota</taxon>
        <taxon>Viridiplantae</taxon>
        <taxon>Streptophyta</taxon>
        <taxon>Embryophyta</taxon>
        <taxon>Tracheophyta</taxon>
        <taxon>Spermatophyta</taxon>
        <taxon>Magnoliopsida</taxon>
        <taxon>eudicotyledons</taxon>
        <taxon>Gunneridae</taxon>
        <taxon>Pentapetalae</taxon>
        <taxon>asterids</taxon>
        <taxon>campanulids</taxon>
        <taxon>Asterales</taxon>
        <taxon>Asteraceae</taxon>
        <taxon>Cichorioideae</taxon>
        <taxon>Cichorieae</taxon>
        <taxon>Cichoriinae</taxon>
        <taxon>Cichorium</taxon>
    </lineage>
</organism>
<reference evidence="2" key="1">
    <citation type="journal article" date="2022" name="Mol. Ecol. Resour.">
        <title>The genomes of chicory, endive, great burdock and yacon provide insights into Asteraceae palaeo-polyploidization history and plant inulin production.</title>
        <authorList>
            <person name="Fan W."/>
            <person name="Wang S."/>
            <person name="Wang H."/>
            <person name="Wang A."/>
            <person name="Jiang F."/>
            <person name="Liu H."/>
            <person name="Zhao H."/>
            <person name="Xu D."/>
            <person name="Zhang Y."/>
        </authorList>
    </citation>
    <scope>NUCLEOTIDE SEQUENCE [LARGE SCALE GENOMIC DNA]</scope>
    <source>
        <strain evidence="2">cv. Punajuju</strain>
    </source>
</reference>
<comment type="caution">
    <text evidence="1">The sequence shown here is derived from an EMBL/GenBank/DDBJ whole genome shotgun (WGS) entry which is preliminary data.</text>
</comment>